<organism evidence="7 8">
    <name type="scientific">Candidatus Segetimicrobium genomatis</name>
    <dbReference type="NCBI Taxonomy" id="2569760"/>
    <lineage>
        <taxon>Bacteria</taxon>
        <taxon>Bacillati</taxon>
        <taxon>Candidatus Sysuimicrobiota</taxon>
        <taxon>Candidatus Sysuimicrobiia</taxon>
        <taxon>Candidatus Sysuimicrobiales</taxon>
        <taxon>Candidatus Segetimicrobiaceae</taxon>
        <taxon>Candidatus Segetimicrobium</taxon>
    </lineage>
</organism>
<feature type="chain" id="PRO_5021843995" evidence="6">
    <location>
        <begin position="22"/>
        <end position="183"/>
    </location>
</feature>
<dbReference type="GO" id="GO:0030288">
    <property type="term" value="C:outer membrane-bounded periplasmic space"/>
    <property type="evidence" value="ECO:0007669"/>
    <property type="project" value="TreeGrafter"/>
</dbReference>
<dbReference type="AlphaFoldDB" id="A0A537LZ58"/>
<accession>A0A537LZ58</accession>
<name>A0A537LZ58_9BACT</name>
<evidence type="ECO:0000256" key="5">
    <source>
        <dbReference type="ARBA" id="ARBA00023136"/>
    </source>
</evidence>
<gene>
    <name evidence="7" type="primary">lptC</name>
    <name evidence="7" type="ORF">E6G98_00905</name>
</gene>
<proteinExistence type="predicted"/>
<keyword evidence="5" id="KW-0472">Membrane</keyword>
<comment type="caution">
    <text evidence="7">The sequence shown here is derived from an EMBL/GenBank/DDBJ whole genome shotgun (WGS) entry which is preliminary data.</text>
</comment>
<dbReference type="NCBIfam" id="TIGR04409">
    <property type="entry name" value="LptC_YrbK"/>
    <property type="match status" value="1"/>
</dbReference>
<keyword evidence="4" id="KW-1133">Transmembrane helix</keyword>
<keyword evidence="6" id="KW-0732">Signal</keyword>
<evidence type="ECO:0000256" key="3">
    <source>
        <dbReference type="ARBA" id="ARBA00022692"/>
    </source>
</evidence>
<evidence type="ECO:0000256" key="4">
    <source>
        <dbReference type="ARBA" id="ARBA00022989"/>
    </source>
</evidence>
<dbReference type="GO" id="GO:0015221">
    <property type="term" value="F:lipopolysaccharide transmembrane transporter activity"/>
    <property type="evidence" value="ECO:0007669"/>
    <property type="project" value="InterPro"/>
</dbReference>
<dbReference type="InterPro" id="IPR010664">
    <property type="entry name" value="LipoPS_assembly_LptC-rel"/>
</dbReference>
<evidence type="ECO:0000256" key="6">
    <source>
        <dbReference type="SAM" id="SignalP"/>
    </source>
</evidence>
<evidence type="ECO:0000256" key="2">
    <source>
        <dbReference type="ARBA" id="ARBA00022519"/>
    </source>
</evidence>
<evidence type="ECO:0000256" key="1">
    <source>
        <dbReference type="ARBA" id="ARBA00022475"/>
    </source>
</evidence>
<keyword evidence="2" id="KW-0997">Cell inner membrane</keyword>
<dbReference type="EMBL" id="VBAI01000009">
    <property type="protein sequence ID" value="TMJ13286.1"/>
    <property type="molecule type" value="Genomic_DNA"/>
</dbReference>
<keyword evidence="1" id="KW-1003">Cell membrane</keyword>
<dbReference type="InterPro" id="IPR026265">
    <property type="entry name" value="LptC"/>
</dbReference>
<dbReference type="GO" id="GO:0017089">
    <property type="term" value="F:glycolipid transfer activity"/>
    <property type="evidence" value="ECO:0007669"/>
    <property type="project" value="TreeGrafter"/>
</dbReference>
<evidence type="ECO:0000313" key="8">
    <source>
        <dbReference type="Proteomes" id="UP000315217"/>
    </source>
</evidence>
<keyword evidence="3" id="KW-0812">Transmembrane</keyword>
<dbReference type="PANTHER" id="PTHR37481:SF1">
    <property type="entry name" value="LIPOPOLYSACCHARIDE EXPORT SYSTEM PROTEIN LPTC"/>
    <property type="match status" value="1"/>
</dbReference>
<dbReference type="InterPro" id="IPR052363">
    <property type="entry name" value="LPS_export_LptC"/>
</dbReference>
<dbReference type="Pfam" id="PF06835">
    <property type="entry name" value="LptC"/>
    <property type="match status" value="1"/>
</dbReference>
<evidence type="ECO:0000313" key="7">
    <source>
        <dbReference type="EMBL" id="TMJ13286.1"/>
    </source>
</evidence>
<dbReference type="PANTHER" id="PTHR37481">
    <property type="entry name" value="LIPOPOLYSACCHARIDE EXPORT SYSTEM PROTEIN LPTC"/>
    <property type="match status" value="1"/>
</dbReference>
<dbReference type="Gene3D" id="2.60.450.10">
    <property type="entry name" value="Lipopolysaccharide (LPS) transport protein A like domain"/>
    <property type="match status" value="1"/>
</dbReference>
<protein>
    <submittedName>
        <fullName evidence="7">LPS export ABC transporter periplasmic protein LptC</fullName>
    </submittedName>
</protein>
<reference evidence="7 8" key="1">
    <citation type="journal article" date="2019" name="Nat. Microbiol.">
        <title>Mediterranean grassland soil C-N compound turnover is dependent on rainfall and depth, and is mediated by genomically divergent microorganisms.</title>
        <authorList>
            <person name="Diamond S."/>
            <person name="Andeer P.F."/>
            <person name="Li Z."/>
            <person name="Crits-Christoph A."/>
            <person name="Burstein D."/>
            <person name="Anantharaman K."/>
            <person name="Lane K.R."/>
            <person name="Thomas B.C."/>
            <person name="Pan C."/>
            <person name="Northen T.R."/>
            <person name="Banfield J.F."/>
        </authorList>
    </citation>
    <scope>NUCLEOTIDE SEQUENCE [LARGE SCALE GENOMIC DNA]</scope>
    <source>
        <strain evidence="7">NP_1</strain>
    </source>
</reference>
<sequence length="183" mass="19189">MGTIMGTPWRLILASGAAALAASSWGSPGPLAVVAGAVEPVPAPFVDIQGTRLTGADDAGRKQWELQAASVQIDRERNTLTLADVTGWLYRGGARQLQLHAPRATYQSQTGTVELAGGVTASAPDGRRIIAERVRWTGAHLTAAGGIVLTQPGMTVRADQMSGDVAFDWVTFEGHVAITFTPQ</sequence>
<feature type="signal peptide" evidence="6">
    <location>
        <begin position="1"/>
        <end position="21"/>
    </location>
</feature>
<dbReference type="Proteomes" id="UP000315217">
    <property type="component" value="Unassembled WGS sequence"/>
</dbReference>
<dbReference type="GO" id="GO:0005886">
    <property type="term" value="C:plasma membrane"/>
    <property type="evidence" value="ECO:0007669"/>
    <property type="project" value="InterPro"/>
</dbReference>